<evidence type="ECO:0000313" key="3">
    <source>
        <dbReference type="Proteomes" id="UP000218209"/>
    </source>
</evidence>
<dbReference type="EMBL" id="KV919815">
    <property type="protein sequence ID" value="OSX69070.1"/>
    <property type="molecule type" value="Genomic_DNA"/>
</dbReference>
<dbReference type="AlphaFoldDB" id="A0A1X6NKK9"/>
<feature type="compositionally biased region" description="Low complexity" evidence="1">
    <location>
        <begin position="22"/>
        <end position="88"/>
    </location>
</feature>
<proteinExistence type="predicted"/>
<reference evidence="2 3" key="1">
    <citation type="submission" date="2017-03" db="EMBL/GenBank/DDBJ databases">
        <title>WGS assembly of Porphyra umbilicalis.</title>
        <authorList>
            <person name="Brawley S.H."/>
            <person name="Blouin N.A."/>
            <person name="Ficko-Blean E."/>
            <person name="Wheeler G.L."/>
            <person name="Lohr M."/>
            <person name="Goodson H.V."/>
            <person name="Jenkins J.W."/>
            <person name="Blaby-Haas C.E."/>
            <person name="Helliwell K.E."/>
            <person name="Chan C."/>
            <person name="Marriage T."/>
            <person name="Bhattacharya D."/>
            <person name="Klein A.S."/>
            <person name="Badis Y."/>
            <person name="Brodie J."/>
            <person name="Cao Y."/>
            <person name="Collen J."/>
            <person name="Dittami S.M."/>
            <person name="Gachon C.M."/>
            <person name="Green B.R."/>
            <person name="Karpowicz S."/>
            <person name="Kim J.W."/>
            <person name="Kudahl U."/>
            <person name="Lin S."/>
            <person name="Michel G."/>
            <person name="Mittag M."/>
            <person name="Olson B.J."/>
            <person name="Pangilinan J."/>
            <person name="Peng Y."/>
            <person name="Qiu H."/>
            <person name="Shu S."/>
            <person name="Singer J.T."/>
            <person name="Smith A.G."/>
            <person name="Sprecher B.N."/>
            <person name="Wagner V."/>
            <person name="Wang W."/>
            <person name="Wang Z.-Y."/>
            <person name="Yan J."/>
            <person name="Yarish C."/>
            <person name="Zoeuner-Riek S."/>
            <person name="Zhuang Y."/>
            <person name="Zou Y."/>
            <person name="Lindquist E.A."/>
            <person name="Grimwood J."/>
            <person name="Barry K."/>
            <person name="Rokhsar D.S."/>
            <person name="Schmutz J."/>
            <person name="Stiller J.W."/>
            <person name="Grossman A.R."/>
            <person name="Prochnik S.E."/>
        </authorList>
    </citation>
    <scope>NUCLEOTIDE SEQUENCE [LARGE SCALE GENOMIC DNA]</scope>
    <source>
        <strain evidence="2">4086291</strain>
    </source>
</reference>
<evidence type="ECO:0000256" key="1">
    <source>
        <dbReference type="SAM" id="MobiDB-lite"/>
    </source>
</evidence>
<dbReference type="Proteomes" id="UP000218209">
    <property type="component" value="Unassembled WGS sequence"/>
</dbReference>
<organism evidence="2 3">
    <name type="scientific">Porphyra umbilicalis</name>
    <name type="common">Purple laver</name>
    <name type="synonym">Red alga</name>
    <dbReference type="NCBI Taxonomy" id="2786"/>
    <lineage>
        <taxon>Eukaryota</taxon>
        <taxon>Rhodophyta</taxon>
        <taxon>Bangiophyceae</taxon>
        <taxon>Bangiales</taxon>
        <taxon>Bangiaceae</taxon>
        <taxon>Porphyra</taxon>
    </lineage>
</organism>
<feature type="region of interest" description="Disordered" evidence="1">
    <location>
        <begin position="22"/>
        <end position="151"/>
    </location>
</feature>
<sequence>MDDLGVDPPSWGTFLERYRAARQAAAATLSSAAPPNTSPSSAPSTPRRGPVGGAVAPPALSLPGSPAVAPAPASPSSAASPAPSLGSPRPSPRRVAVDKNVWSPVFHPLGRSVHTAQRYDGVKKPSGSGESTSELHDQQKLFPLFPQQEDE</sequence>
<accession>A0A1X6NKK9</accession>
<gene>
    <name evidence="2" type="ORF">BU14_1904s0001</name>
</gene>
<keyword evidence="3" id="KW-1185">Reference proteome</keyword>
<protein>
    <submittedName>
        <fullName evidence="2">Uncharacterized protein</fullName>
    </submittedName>
</protein>
<evidence type="ECO:0000313" key="2">
    <source>
        <dbReference type="EMBL" id="OSX69070.1"/>
    </source>
</evidence>
<name>A0A1X6NKK9_PORUM</name>